<feature type="non-terminal residue" evidence="3">
    <location>
        <position position="297"/>
    </location>
</feature>
<keyword evidence="3" id="KW-0255">Endonuclease</keyword>
<evidence type="ECO:0000256" key="1">
    <source>
        <dbReference type="SAM" id="Coils"/>
    </source>
</evidence>
<dbReference type="Proteomes" id="UP000036403">
    <property type="component" value="Unassembled WGS sequence"/>
</dbReference>
<keyword evidence="3" id="KW-0378">Hydrolase</keyword>
<keyword evidence="3" id="KW-0695">RNA-directed DNA polymerase</keyword>
<feature type="coiled-coil region" evidence="1">
    <location>
        <begin position="41"/>
        <end position="68"/>
    </location>
</feature>
<feature type="compositionally biased region" description="Basic residues" evidence="2">
    <location>
        <begin position="1"/>
        <end position="18"/>
    </location>
</feature>
<gene>
    <name evidence="3" type="ORF">RF55_23206</name>
</gene>
<sequence>MGWRKSGVRKGKRGRGKWTQRGGERIRETEGWDGGEDREINEELGLRIKQIGEELKEGEKESTEARRRGWWDEECGDKRKEVWKVLRKWRKEGGSGEEYRKLRGEYKLLCKRKKEEENGRWLREAQEARTEGEVWQIVNRERKCWKGINEMIKMEEWKGHFMRLLGGVEGKVVRGGVKRILGEEEGEIDRGELKRVIERLKKGKASGADGVPNEVWKLGGERIEEWAWRFCNRVWRGEGWPEQWKDGVIVPLVKKGGGERVEEYRGVTLMPTLYKVYVGVLTGRLKEEMEEKAMLPP</sequence>
<dbReference type="PANTHER" id="PTHR19446">
    <property type="entry name" value="REVERSE TRANSCRIPTASES"/>
    <property type="match status" value="1"/>
</dbReference>
<keyword evidence="3" id="KW-0548">Nucleotidyltransferase</keyword>
<organism evidence="3 4">
    <name type="scientific">Lasius niger</name>
    <name type="common">Black garden ant</name>
    <dbReference type="NCBI Taxonomy" id="67767"/>
    <lineage>
        <taxon>Eukaryota</taxon>
        <taxon>Metazoa</taxon>
        <taxon>Ecdysozoa</taxon>
        <taxon>Arthropoda</taxon>
        <taxon>Hexapoda</taxon>
        <taxon>Insecta</taxon>
        <taxon>Pterygota</taxon>
        <taxon>Neoptera</taxon>
        <taxon>Endopterygota</taxon>
        <taxon>Hymenoptera</taxon>
        <taxon>Apocrita</taxon>
        <taxon>Aculeata</taxon>
        <taxon>Formicoidea</taxon>
        <taxon>Formicidae</taxon>
        <taxon>Formicinae</taxon>
        <taxon>Lasius</taxon>
        <taxon>Lasius</taxon>
    </lineage>
</organism>
<dbReference type="GO" id="GO:0003964">
    <property type="term" value="F:RNA-directed DNA polymerase activity"/>
    <property type="evidence" value="ECO:0007669"/>
    <property type="project" value="UniProtKB-KW"/>
</dbReference>
<dbReference type="OrthoDB" id="7697103at2759"/>
<proteinExistence type="predicted"/>
<evidence type="ECO:0000313" key="4">
    <source>
        <dbReference type="Proteomes" id="UP000036403"/>
    </source>
</evidence>
<dbReference type="PaxDb" id="67767-A0A0J7MP39"/>
<feature type="compositionally biased region" description="Basic and acidic residues" evidence="2">
    <location>
        <begin position="22"/>
        <end position="36"/>
    </location>
</feature>
<dbReference type="GO" id="GO:0004519">
    <property type="term" value="F:endonuclease activity"/>
    <property type="evidence" value="ECO:0007669"/>
    <property type="project" value="UniProtKB-KW"/>
</dbReference>
<keyword evidence="1" id="KW-0175">Coiled coil</keyword>
<keyword evidence="3" id="KW-0540">Nuclease</keyword>
<dbReference type="AlphaFoldDB" id="A0A0J7MP39"/>
<evidence type="ECO:0000256" key="2">
    <source>
        <dbReference type="SAM" id="MobiDB-lite"/>
    </source>
</evidence>
<reference evidence="3 4" key="1">
    <citation type="submission" date="2015-04" db="EMBL/GenBank/DDBJ databases">
        <title>Lasius niger genome sequencing.</title>
        <authorList>
            <person name="Konorov E.A."/>
            <person name="Nikitin M.A."/>
            <person name="Kirill M.V."/>
            <person name="Chang P."/>
        </authorList>
    </citation>
    <scope>NUCLEOTIDE SEQUENCE [LARGE SCALE GENOMIC DNA]</scope>
    <source>
        <tissue evidence="3">Whole</tissue>
    </source>
</reference>
<evidence type="ECO:0000313" key="3">
    <source>
        <dbReference type="EMBL" id="KMQ82370.1"/>
    </source>
</evidence>
<keyword evidence="3" id="KW-0808">Transferase</keyword>
<dbReference type="EMBL" id="LBMM01025956">
    <property type="protein sequence ID" value="KMQ82370.1"/>
    <property type="molecule type" value="Genomic_DNA"/>
</dbReference>
<comment type="caution">
    <text evidence="3">The sequence shown here is derived from an EMBL/GenBank/DDBJ whole genome shotgun (WGS) entry which is preliminary data.</text>
</comment>
<accession>A0A0J7MP39</accession>
<protein>
    <submittedName>
        <fullName evidence="3">Endonuclease-reverse transcriptase</fullName>
    </submittedName>
</protein>
<name>A0A0J7MP39_LASNI</name>
<keyword evidence="4" id="KW-1185">Reference proteome</keyword>
<dbReference type="STRING" id="67767.A0A0J7MP39"/>
<feature type="region of interest" description="Disordered" evidence="2">
    <location>
        <begin position="1"/>
        <end position="36"/>
    </location>
</feature>